<sequence length="108" mass="12434">MSFVRQTGTITLTMFCTQLLEFYNCSLSDDFGLLLYMLAKLWTVSTLIPLIIECLYPKLFLVVLREVNGGQDAVLYILQLLNLVILMKCNVVGFSLKLFWLIHDLPRL</sequence>
<protein>
    <submittedName>
        <fullName evidence="2">Uncharacterized protein At5g03900ic-like</fullName>
    </submittedName>
</protein>
<dbReference type="AlphaFoldDB" id="A0A2P2MW34"/>
<accession>A0A2P2MW34</accession>
<evidence type="ECO:0000313" key="2">
    <source>
        <dbReference type="EMBL" id="MBX34426.1"/>
    </source>
</evidence>
<evidence type="ECO:0000256" key="1">
    <source>
        <dbReference type="SAM" id="Phobius"/>
    </source>
</evidence>
<dbReference type="EMBL" id="GGEC01053942">
    <property type="protein sequence ID" value="MBX34426.1"/>
    <property type="molecule type" value="Transcribed_RNA"/>
</dbReference>
<keyword evidence="1" id="KW-0812">Transmembrane</keyword>
<proteinExistence type="predicted"/>
<reference evidence="2" key="1">
    <citation type="submission" date="2018-02" db="EMBL/GenBank/DDBJ databases">
        <title>Rhizophora mucronata_Transcriptome.</title>
        <authorList>
            <person name="Meera S.P."/>
            <person name="Sreeshan A."/>
            <person name="Augustine A."/>
        </authorList>
    </citation>
    <scope>NUCLEOTIDE SEQUENCE</scope>
    <source>
        <tissue evidence="2">Leaf</tissue>
    </source>
</reference>
<keyword evidence="1" id="KW-1133">Transmembrane helix</keyword>
<keyword evidence="1" id="KW-0472">Membrane</keyword>
<name>A0A2P2MW34_RHIMU</name>
<feature type="transmembrane region" description="Helical" evidence="1">
    <location>
        <begin position="33"/>
        <end position="52"/>
    </location>
</feature>
<feature type="transmembrane region" description="Helical" evidence="1">
    <location>
        <begin position="73"/>
        <end position="102"/>
    </location>
</feature>
<organism evidence="2">
    <name type="scientific">Rhizophora mucronata</name>
    <name type="common">Asiatic mangrove</name>
    <dbReference type="NCBI Taxonomy" id="61149"/>
    <lineage>
        <taxon>Eukaryota</taxon>
        <taxon>Viridiplantae</taxon>
        <taxon>Streptophyta</taxon>
        <taxon>Embryophyta</taxon>
        <taxon>Tracheophyta</taxon>
        <taxon>Spermatophyta</taxon>
        <taxon>Magnoliopsida</taxon>
        <taxon>eudicotyledons</taxon>
        <taxon>Gunneridae</taxon>
        <taxon>Pentapetalae</taxon>
        <taxon>rosids</taxon>
        <taxon>fabids</taxon>
        <taxon>Malpighiales</taxon>
        <taxon>Rhizophoraceae</taxon>
        <taxon>Rhizophora</taxon>
    </lineage>
</organism>